<dbReference type="AlphaFoldDB" id="A0A2T0Q5H7"/>
<feature type="domain" description="RNA polymerase sigma-70 region 2" evidence="8">
    <location>
        <begin position="55"/>
        <end position="121"/>
    </location>
</feature>
<dbReference type="CDD" id="cd06171">
    <property type="entry name" value="Sigma70_r4"/>
    <property type="match status" value="1"/>
</dbReference>
<protein>
    <recommendedName>
        <fullName evidence="7">RNA polymerase sigma factor</fullName>
    </recommendedName>
</protein>
<dbReference type="InterPro" id="IPR037401">
    <property type="entry name" value="SnoaL-like"/>
</dbReference>
<keyword evidence="6 7" id="KW-0804">Transcription</keyword>
<sequence length="370" mass="40281">MWHSSRRARAGGRRLSEGAATVGVMSMNSQVTPVDLAAPDRSGPDGAADFPRLADPYRHELLAHCYRMVGSLHDAEDLVQETYLRAWRGYAGFEGRSSLRTWLYRIATTVCLTALGRRARRPLPTGLGQPGSDAADPLVERAELPWLEPVPDALVGAGSGGPADPASVVTERESVRLALVAALQHLPPRQRAVLILRDVLKWRAAEVADLLDTSTAAVNSALQRARGHLAVVGPTEDGTAEPSAARQREQIDRYAAAFERKDVAGIVRLLTDDVVWEMPPYANWYRGSDQVATHLRDRCPGGPGDFWVLRTAANGQPALALYLRGPGGAYRPFLLQVLAFSGSGRISRVVNFMDVRLFAAFGLPEERPPR</sequence>
<dbReference type="GO" id="GO:0006950">
    <property type="term" value="P:response to stress"/>
    <property type="evidence" value="ECO:0007669"/>
    <property type="project" value="UniProtKB-ARBA"/>
</dbReference>
<dbReference type="Gene3D" id="3.10.450.50">
    <property type="match status" value="1"/>
</dbReference>
<dbReference type="NCBIfam" id="TIGR02960">
    <property type="entry name" value="SigX5"/>
    <property type="match status" value="1"/>
</dbReference>
<dbReference type="InterPro" id="IPR014284">
    <property type="entry name" value="RNA_pol_sigma-70_dom"/>
</dbReference>
<dbReference type="NCBIfam" id="TIGR02937">
    <property type="entry name" value="sigma70-ECF"/>
    <property type="match status" value="1"/>
</dbReference>
<comment type="similarity">
    <text evidence="1 7">Belongs to the sigma-70 factor family. ECF subfamily.</text>
</comment>
<keyword evidence="5 7" id="KW-0238">DNA-binding</keyword>
<evidence type="ECO:0000256" key="5">
    <source>
        <dbReference type="ARBA" id="ARBA00023125"/>
    </source>
</evidence>
<evidence type="ECO:0000313" key="11">
    <source>
        <dbReference type="EMBL" id="PRX99077.1"/>
    </source>
</evidence>
<dbReference type="GO" id="GO:0006352">
    <property type="term" value="P:DNA-templated transcription initiation"/>
    <property type="evidence" value="ECO:0007669"/>
    <property type="project" value="InterPro"/>
</dbReference>
<evidence type="ECO:0000256" key="1">
    <source>
        <dbReference type="ARBA" id="ARBA00010641"/>
    </source>
</evidence>
<dbReference type="SUPFAM" id="SSF88946">
    <property type="entry name" value="Sigma2 domain of RNA polymerase sigma factors"/>
    <property type="match status" value="1"/>
</dbReference>
<gene>
    <name evidence="11" type="ORF">CLV72_104657</name>
</gene>
<proteinExistence type="inferred from homology"/>
<dbReference type="InterPro" id="IPR039425">
    <property type="entry name" value="RNA_pol_sigma-70-like"/>
</dbReference>
<name>A0A2T0Q5H7_9ACTN</name>
<evidence type="ECO:0000256" key="2">
    <source>
        <dbReference type="ARBA" id="ARBA00011344"/>
    </source>
</evidence>
<feature type="domain" description="RNA polymerase sigma factor 70 region 4 type 2" evidence="9">
    <location>
        <begin position="177"/>
        <end position="229"/>
    </location>
</feature>
<dbReference type="Proteomes" id="UP000237846">
    <property type="component" value="Unassembled WGS sequence"/>
</dbReference>
<evidence type="ECO:0000256" key="6">
    <source>
        <dbReference type="ARBA" id="ARBA00023163"/>
    </source>
</evidence>
<keyword evidence="4 7" id="KW-0731">Sigma factor</keyword>
<dbReference type="Gene3D" id="1.10.1740.10">
    <property type="match status" value="1"/>
</dbReference>
<dbReference type="InterPro" id="IPR000838">
    <property type="entry name" value="RNA_pol_sigma70_ECF_CS"/>
</dbReference>
<keyword evidence="3 7" id="KW-0805">Transcription regulation</keyword>
<evidence type="ECO:0000259" key="8">
    <source>
        <dbReference type="Pfam" id="PF04542"/>
    </source>
</evidence>
<dbReference type="SUPFAM" id="SSF54427">
    <property type="entry name" value="NTF2-like"/>
    <property type="match status" value="1"/>
</dbReference>
<keyword evidence="12" id="KW-1185">Reference proteome</keyword>
<dbReference type="Gene3D" id="1.10.10.10">
    <property type="entry name" value="Winged helix-like DNA-binding domain superfamily/Winged helix DNA-binding domain"/>
    <property type="match status" value="1"/>
</dbReference>
<dbReference type="GO" id="GO:0016987">
    <property type="term" value="F:sigma factor activity"/>
    <property type="evidence" value="ECO:0007669"/>
    <property type="project" value="UniProtKB-KW"/>
</dbReference>
<dbReference type="Pfam" id="PF08281">
    <property type="entry name" value="Sigma70_r4_2"/>
    <property type="match status" value="1"/>
</dbReference>
<dbReference type="InterPro" id="IPR013324">
    <property type="entry name" value="RNA_pol_sigma_r3/r4-like"/>
</dbReference>
<accession>A0A2T0Q5H7</accession>
<dbReference type="InterPro" id="IPR032710">
    <property type="entry name" value="NTF2-like_dom_sf"/>
</dbReference>
<dbReference type="SUPFAM" id="SSF88659">
    <property type="entry name" value="Sigma3 and sigma4 domains of RNA polymerase sigma factors"/>
    <property type="match status" value="1"/>
</dbReference>
<evidence type="ECO:0000256" key="7">
    <source>
        <dbReference type="RuleBase" id="RU000716"/>
    </source>
</evidence>
<comment type="subunit">
    <text evidence="2">Interacts transiently with the RNA polymerase catalytic core formed by RpoA, RpoB, RpoC and RpoZ (2 alpha, 1 beta, 1 beta' and 1 omega subunit) to form the RNA polymerase holoenzyme that can initiate transcription.</text>
</comment>
<dbReference type="InterPro" id="IPR013325">
    <property type="entry name" value="RNA_pol_sigma_r2"/>
</dbReference>
<evidence type="ECO:0000256" key="3">
    <source>
        <dbReference type="ARBA" id="ARBA00023015"/>
    </source>
</evidence>
<organism evidence="11 12">
    <name type="scientific">Allonocardiopsis opalescens</name>
    <dbReference type="NCBI Taxonomy" id="1144618"/>
    <lineage>
        <taxon>Bacteria</taxon>
        <taxon>Bacillati</taxon>
        <taxon>Actinomycetota</taxon>
        <taxon>Actinomycetes</taxon>
        <taxon>Streptosporangiales</taxon>
        <taxon>Allonocardiopsis</taxon>
    </lineage>
</organism>
<evidence type="ECO:0000259" key="10">
    <source>
        <dbReference type="Pfam" id="PF12680"/>
    </source>
</evidence>
<dbReference type="PROSITE" id="PS01063">
    <property type="entry name" value="SIGMA70_ECF"/>
    <property type="match status" value="1"/>
</dbReference>
<dbReference type="GO" id="GO:0003677">
    <property type="term" value="F:DNA binding"/>
    <property type="evidence" value="ECO:0007669"/>
    <property type="project" value="UniProtKB-KW"/>
</dbReference>
<evidence type="ECO:0000313" key="12">
    <source>
        <dbReference type="Proteomes" id="UP000237846"/>
    </source>
</evidence>
<feature type="domain" description="SnoaL-like" evidence="10">
    <location>
        <begin position="252"/>
        <end position="323"/>
    </location>
</feature>
<dbReference type="PANTHER" id="PTHR43133">
    <property type="entry name" value="RNA POLYMERASE ECF-TYPE SIGMA FACTO"/>
    <property type="match status" value="1"/>
</dbReference>
<evidence type="ECO:0000256" key="4">
    <source>
        <dbReference type="ARBA" id="ARBA00023082"/>
    </source>
</evidence>
<dbReference type="EMBL" id="PVZC01000004">
    <property type="protein sequence ID" value="PRX99077.1"/>
    <property type="molecule type" value="Genomic_DNA"/>
</dbReference>
<dbReference type="Pfam" id="PF04542">
    <property type="entry name" value="Sigma70_r2"/>
    <property type="match status" value="1"/>
</dbReference>
<comment type="caution">
    <text evidence="11">The sequence shown here is derived from an EMBL/GenBank/DDBJ whole genome shotgun (WGS) entry which is preliminary data.</text>
</comment>
<dbReference type="PANTHER" id="PTHR43133:SF65">
    <property type="entry name" value="ECF RNA POLYMERASE SIGMA FACTOR SIGG"/>
    <property type="match status" value="1"/>
</dbReference>
<dbReference type="InterPro" id="IPR036388">
    <property type="entry name" value="WH-like_DNA-bd_sf"/>
</dbReference>
<dbReference type="Pfam" id="PF12680">
    <property type="entry name" value="SnoaL_2"/>
    <property type="match status" value="1"/>
</dbReference>
<dbReference type="InterPro" id="IPR007627">
    <property type="entry name" value="RNA_pol_sigma70_r2"/>
</dbReference>
<dbReference type="InterPro" id="IPR013249">
    <property type="entry name" value="RNA_pol_sigma70_r4_t2"/>
</dbReference>
<dbReference type="InterPro" id="IPR014305">
    <property type="entry name" value="RNA_pol_sigma-G_actinobac"/>
</dbReference>
<reference evidence="11 12" key="1">
    <citation type="submission" date="2018-03" db="EMBL/GenBank/DDBJ databases">
        <title>Genomic Encyclopedia of Archaeal and Bacterial Type Strains, Phase II (KMG-II): from individual species to whole genera.</title>
        <authorList>
            <person name="Goeker M."/>
        </authorList>
    </citation>
    <scope>NUCLEOTIDE SEQUENCE [LARGE SCALE GENOMIC DNA]</scope>
    <source>
        <strain evidence="11 12">DSM 45601</strain>
    </source>
</reference>
<dbReference type="NCBIfam" id="NF006089">
    <property type="entry name" value="PRK08241.1"/>
    <property type="match status" value="1"/>
</dbReference>
<evidence type="ECO:0000259" key="9">
    <source>
        <dbReference type="Pfam" id="PF08281"/>
    </source>
</evidence>